<dbReference type="InterPro" id="IPR028082">
    <property type="entry name" value="Peripla_BP_I"/>
</dbReference>
<evidence type="ECO:0000256" key="2">
    <source>
        <dbReference type="ARBA" id="ARBA00022729"/>
    </source>
</evidence>
<keyword evidence="2" id="KW-0732">Signal</keyword>
<gene>
    <name evidence="4" type="ordered locus">Corgl_0603</name>
</gene>
<protein>
    <submittedName>
        <fullName evidence="4">Amino acid/amide ABC transporter substrate-binding protein, HAAT family</fullName>
    </submittedName>
</protein>
<dbReference type="EMBL" id="CP002628">
    <property type="protein sequence ID" value="AEB06717.1"/>
    <property type="molecule type" value="Genomic_DNA"/>
</dbReference>
<sequence length="396" mass="42191">MPCQGDSRFGPTIDRRVFAGLFGLSAAAALVGCSGNDPSGHSTDTDGRAFKIGVIGPLTGDSASYGISVARGAKLAARDFQDDERTYEIRAEDDIADSETSVNAFNALYDWGMQALVGPTTTGAALAVSSEAYEARIFMLTPSATSEEVTSGKDNVYQVCFTDPAQGKNSALFISNHFPGEKIAVFYRNDDSYSQGIATAFLEQAKVSGLDIVKSELTFTEDTQSDFKVQLTSARSSGATMIFAPIYYTPASVLLTQAHEMGFSVRVFGVDGMDGILSVENFDARLAEGVCLLTPFSADDARSAEFVNAFRKEFDAVPDQFAADAYDAVHAIHEALAHADIDADASAEDVCDSLRVAMTEIEVDGLTGKLTWKSSGQVSKEPTAYVVRDGAYVAVE</sequence>
<dbReference type="InterPro" id="IPR028081">
    <property type="entry name" value="Leu-bd"/>
</dbReference>
<feature type="domain" description="Leucine-binding protein" evidence="3">
    <location>
        <begin position="51"/>
        <end position="378"/>
    </location>
</feature>
<proteinExistence type="inferred from homology"/>
<evidence type="ECO:0000256" key="1">
    <source>
        <dbReference type="ARBA" id="ARBA00010062"/>
    </source>
</evidence>
<dbReference type="Pfam" id="PF13458">
    <property type="entry name" value="Peripla_BP_6"/>
    <property type="match status" value="1"/>
</dbReference>
<dbReference type="PANTHER" id="PTHR30483:SF6">
    <property type="entry name" value="PERIPLASMIC BINDING PROTEIN OF ABC TRANSPORTER FOR NATURAL AMINO ACIDS"/>
    <property type="match status" value="1"/>
</dbReference>
<dbReference type="Proteomes" id="UP000006851">
    <property type="component" value="Chromosome"/>
</dbReference>
<evidence type="ECO:0000313" key="4">
    <source>
        <dbReference type="EMBL" id="AEB06717.1"/>
    </source>
</evidence>
<name>F2NBI1_CORGP</name>
<dbReference type="eggNOG" id="COG0683">
    <property type="taxonomic scope" value="Bacteria"/>
</dbReference>
<evidence type="ECO:0000259" key="3">
    <source>
        <dbReference type="Pfam" id="PF13458"/>
    </source>
</evidence>
<keyword evidence="5" id="KW-1185">Reference proteome</keyword>
<accession>F2NBI1</accession>
<dbReference type="RefSeq" id="WP_013708460.1">
    <property type="nucleotide sequence ID" value="NC_015389.1"/>
</dbReference>
<dbReference type="InterPro" id="IPR051010">
    <property type="entry name" value="BCAA_transport"/>
</dbReference>
<dbReference type="KEGG" id="cgo:Corgl_0603"/>
<dbReference type="STRING" id="700015.Corgl_0603"/>
<dbReference type="SUPFAM" id="SSF53822">
    <property type="entry name" value="Periplasmic binding protein-like I"/>
    <property type="match status" value="1"/>
</dbReference>
<dbReference type="HOGENOM" id="CLU_027128_6_1_11"/>
<evidence type="ECO:0000313" key="5">
    <source>
        <dbReference type="Proteomes" id="UP000006851"/>
    </source>
</evidence>
<dbReference type="OrthoDB" id="9772589at2"/>
<dbReference type="Gene3D" id="3.40.50.2300">
    <property type="match status" value="2"/>
</dbReference>
<dbReference type="PANTHER" id="PTHR30483">
    <property type="entry name" value="LEUCINE-SPECIFIC-BINDING PROTEIN"/>
    <property type="match status" value="1"/>
</dbReference>
<organism evidence="4 5">
    <name type="scientific">Coriobacterium glomerans (strain ATCC 49209 / DSM 20642 / JCM 10262 / PW2)</name>
    <dbReference type="NCBI Taxonomy" id="700015"/>
    <lineage>
        <taxon>Bacteria</taxon>
        <taxon>Bacillati</taxon>
        <taxon>Actinomycetota</taxon>
        <taxon>Coriobacteriia</taxon>
        <taxon>Coriobacteriales</taxon>
        <taxon>Coriobacteriaceae</taxon>
        <taxon>Coriobacterium</taxon>
    </lineage>
</organism>
<comment type="similarity">
    <text evidence="1">Belongs to the leucine-binding protein family.</text>
</comment>
<reference evidence="5" key="1">
    <citation type="journal article" date="2013" name="Stand. Genomic Sci.">
        <title>Complete genome sequence of Coriobacterium glomerans type strain (PW2(T)) from the midgut of Pyrrhocoris apterus L. (red soldier bug).</title>
        <authorList>
            <person name="Stackebrandt E."/>
            <person name="Zeytun A."/>
            <person name="Lapidus A."/>
            <person name="Nolan M."/>
            <person name="Lucas S."/>
            <person name="Hammon N."/>
            <person name="Deshpande S."/>
            <person name="Cheng J.F."/>
            <person name="Tapia R."/>
            <person name="Goodwin L.A."/>
            <person name="Pitluck S."/>
            <person name="Liolios K."/>
            <person name="Pagani I."/>
            <person name="Ivanova N."/>
            <person name="Mavromatis K."/>
            <person name="Mikhailova N."/>
            <person name="Huntemann M."/>
            <person name="Pati A."/>
            <person name="Chen A."/>
            <person name="Palaniappan K."/>
            <person name="Chang Y.J."/>
            <person name="Land M."/>
            <person name="Hauser L."/>
            <person name="Rohde M."/>
            <person name="Pukall R."/>
            <person name="Goker M."/>
            <person name="Detter J.C."/>
            <person name="Woyke T."/>
            <person name="Bristow J."/>
            <person name="Eisen J.A."/>
            <person name="Markowitz V."/>
            <person name="Hugenholtz P."/>
            <person name="Kyrpides N.C."/>
            <person name="Klenk H.P."/>
        </authorList>
    </citation>
    <scope>NUCLEOTIDE SEQUENCE</scope>
    <source>
        <strain evidence="5">ATCC 49209 / DSM 20642 / JCM 10262 / PW2</strain>
    </source>
</reference>
<dbReference type="AlphaFoldDB" id="F2NBI1"/>